<proteinExistence type="predicted"/>
<dbReference type="Gene3D" id="3.40.50.2000">
    <property type="entry name" value="Glycogen Phosphorylase B"/>
    <property type="match status" value="1"/>
</dbReference>
<evidence type="ECO:0000313" key="2">
    <source>
        <dbReference type="EMBL" id="REG98289.1"/>
    </source>
</evidence>
<dbReference type="CDD" id="cd01635">
    <property type="entry name" value="Glycosyltransferase_GTB-type"/>
    <property type="match status" value="1"/>
</dbReference>
<dbReference type="GO" id="GO:0016757">
    <property type="term" value="F:glycosyltransferase activity"/>
    <property type="evidence" value="ECO:0007669"/>
    <property type="project" value="InterPro"/>
</dbReference>
<comment type="caution">
    <text evidence="2">The sequence shown here is derived from an EMBL/GenBank/DDBJ whole genome shotgun (WGS) entry which is preliminary data.</text>
</comment>
<evidence type="ECO:0000259" key="1">
    <source>
        <dbReference type="Pfam" id="PF00534"/>
    </source>
</evidence>
<reference evidence="2 3" key="1">
    <citation type="submission" date="2018-08" db="EMBL/GenBank/DDBJ databases">
        <title>Genomic Encyclopedia of Archaeal and Bacterial Type Strains, Phase II (KMG-II): from individual species to whole genera.</title>
        <authorList>
            <person name="Goeker M."/>
        </authorList>
    </citation>
    <scope>NUCLEOTIDE SEQUENCE [LARGE SCALE GENOMIC DNA]</scope>
    <source>
        <strain evidence="2 3">DSM 100880</strain>
    </source>
</reference>
<dbReference type="RefSeq" id="WP_115813746.1">
    <property type="nucleotide sequence ID" value="NZ_QUNI01000007.1"/>
</dbReference>
<dbReference type="SUPFAM" id="SSF53756">
    <property type="entry name" value="UDP-Glycosyltransferase/glycogen phosphorylase"/>
    <property type="match status" value="1"/>
</dbReference>
<feature type="domain" description="Glycosyl transferase family 1" evidence="1">
    <location>
        <begin position="196"/>
        <end position="330"/>
    </location>
</feature>
<sequence>MKFAIITHVNHTKKENQYFGYAPYVLEMNIWSKYVDELIIVAPIIQATNTAIDTSYNQGNIKFFKIDNINLLDFKSIFNAILRIPKICWQIFQAMKEADHIHLRCPGNIGLLGCFVQILFPNKKKTAKYAGNWDPKSKQPWSYKLQKWILSNTFLTKNMQVLVYGEWGKSTKNIKPFFTATYPELDKKPIKSLDLKGKINFVFVGTLVSGKNPLYAIQLIEALYKKEYDVFLDLYGEGIERILLENYIVTNGLKNIIQLKGNQNQEIIKTAYQNSHFVILPSKSEGWPKAIAEGMFWGCVPVATPVSCVPFMLDFGNRGLLLKMDLEKDIRELECLLNNESDFVAKRQKATDWSTKYTLDVFESEIKKMLTR</sequence>
<protein>
    <submittedName>
        <fullName evidence="2">Glycosyltransferase involved in cell wall biosynthesis</fullName>
    </submittedName>
</protein>
<name>A0A3E0ELU0_9FLAO</name>
<dbReference type="InterPro" id="IPR001296">
    <property type="entry name" value="Glyco_trans_1"/>
</dbReference>
<gene>
    <name evidence="2" type="ORF">C8P67_107216</name>
</gene>
<dbReference type="PANTHER" id="PTHR12526">
    <property type="entry name" value="GLYCOSYLTRANSFERASE"/>
    <property type="match status" value="1"/>
</dbReference>
<dbReference type="OrthoDB" id="1395864at2"/>
<dbReference type="Pfam" id="PF00534">
    <property type="entry name" value="Glycos_transf_1"/>
    <property type="match status" value="1"/>
</dbReference>
<dbReference type="Proteomes" id="UP000257136">
    <property type="component" value="Unassembled WGS sequence"/>
</dbReference>
<keyword evidence="2" id="KW-0808">Transferase</keyword>
<evidence type="ECO:0000313" key="3">
    <source>
        <dbReference type="Proteomes" id="UP000257136"/>
    </source>
</evidence>
<keyword evidence="3" id="KW-1185">Reference proteome</keyword>
<dbReference type="PANTHER" id="PTHR12526:SF630">
    <property type="entry name" value="GLYCOSYLTRANSFERASE"/>
    <property type="match status" value="1"/>
</dbReference>
<accession>A0A3E0ELU0</accession>
<dbReference type="AlphaFoldDB" id="A0A3E0ELU0"/>
<organism evidence="2 3">
    <name type="scientific">Flavobacterium aquicola</name>
    <dbReference type="NCBI Taxonomy" id="1682742"/>
    <lineage>
        <taxon>Bacteria</taxon>
        <taxon>Pseudomonadati</taxon>
        <taxon>Bacteroidota</taxon>
        <taxon>Flavobacteriia</taxon>
        <taxon>Flavobacteriales</taxon>
        <taxon>Flavobacteriaceae</taxon>
        <taxon>Flavobacterium</taxon>
    </lineage>
</organism>
<dbReference type="EMBL" id="QUNI01000007">
    <property type="protein sequence ID" value="REG98289.1"/>
    <property type="molecule type" value="Genomic_DNA"/>
</dbReference>